<dbReference type="Proteomes" id="UP001396334">
    <property type="component" value="Unassembled WGS sequence"/>
</dbReference>
<reference evidence="1 2" key="1">
    <citation type="journal article" date="2024" name="G3 (Bethesda)">
        <title>Genome assembly of Hibiscus sabdariffa L. provides insights into metabolisms of medicinal natural products.</title>
        <authorList>
            <person name="Kim T."/>
        </authorList>
    </citation>
    <scope>NUCLEOTIDE SEQUENCE [LARGE SCALE GENOMIC DNA]</scope>
    <source>
        <strain evidence="1">TK-2024</strain>
        <tissue evidence="1">Old leaves</tissue>
    </source>
</reference>
<evidence type="ECO:0000313" key="2">
    <source>
        <dbReference type="Proteomes" id="UP001396334"/>
    </source>
</evidence>
<gene>
    <name evidence="1" type="ORF">V6N11_066780</name>
</gene>
<sequence>MTLGAQDEHEVSPPPGYVAPPVVHVQPDGNGTPVIDEGPQEHLSLSARAEQDTLPDIHDVSVGAVIPGENLEDVGNSVPDENEEIDGNSVARILHVDHSSRAEKRGIGGVGIYRRLVGEE</sequence>
<protein>
    <submittedName>
        <fullName evidence="1">Uncharacterized protein</fullName>
    </submittedName>
</protein>
<dbReference type="EMBL" id="JBBPBN010000012">
    <property type="protein sequence ID" value="KAK9026922.1"/>
    <property type="molecule type" value="Genomic_DNA"/>
</dbReference>
<evidence type="ECO:0000313" key="1">
    <source>
        <dbReference type="EMBL" id="KAK9026922.1"/>
    </source>
</evidence>
<comment type="caution">
    <text evidence="1">The sequence shown here is derived from an EMBL/GenBank/DDBJ whole genome shotgun (WGS) entry which is preliminary data.</text>
</comment>
<name>A0ABR2SNU1_9ROSI</name>
<proteinExistence type="predicted"/>
<accession>A0ABR2SNU1</accession>
<organism evidence="1 2">
    <name type="scientific">Hibiscus sabdariffa</name>
    <name type="common">roselle</name>
    <dbReference type="NCBI Taxonomy" id="183260"/>
    <lineage>
        <taxon>Eukaryota</taxon>
        <taxon>Viridiplantae</taxon>
        <taxon>Streptophyta</taxon>
        <taxon>Embryophyta</taxon>
        <taxon>Tracheophyta</taxon>
        <taxon>Spermatophyta</taxon>
        <taxon>Magnoliopsida</taxon>
        <taxon>eudicotyledons</taxon>
        <taxon>Gunneridae</taxon>
        <taxon>Pentapetalae</taxon>
        <taxon>rosids</taxon>
        <taxon>malvids</taxon>
        <taxon>Malvales</taxon>
        <taxon>Malvaceae</taxon>
        <taxon>Malvoideae</taxon>
        <taxon>Hibiscus</taxon>
    </lineage>
</organism>
<keyword evidence="2" id="KW-1185">Reference proteome</keyword>